<organism evidence="1 2">
    <name type="scientific">Kipferlia bialata</name>
    <dbReference type="NCBI Taxonomy" id="797122"/>
    <lineage>
        <taxon>Eukaryota</taxon>
        <taxon>Metamonada</taxon>
        <taxon>Carpediemonas-like organisms</taxon>
        <taxon>Kipferlia</taxon>
    </lineage>
</organism>
<name>A0A391P5M8_9EUKA</name>
<dbReference type="Proteomes" id="UP000265618">
    <property type="component" value="Unassembled WGS sequence"/>
</dbReference>
<reference evidence="1 2" key="1">
    <citation type="journal article" date="2018" name="PLoS ONE">
        <title>The draft genome of Kipferlia bialata reveals reductive genome evolution in fornicate parasites.</title>
        <authorList>
            <person name="Tanifuji G."/>
            <person name="Takabayashi S."/>
            <person name="Kume K."/>
            <person name="Takagi M."/>
            <person name="Nakayama T."/>
            <person name="Kamikawa R."/>
            <person name="Inagaki Y."/>
            <person name="Hashimoto T."/>
        </authorList>
    </citation>
    <scope>NUCLEOTIDE SEQUENCE [LARGE SCALE GENOMIC DNA]</scope>
    <source>
        <strain evidence="1">NY0173</strain>
    </source>
</reference>
<proteinExistence type="predicted"/>
<evidence type="ECO:0000313" key="1">
    <source>
        <dbReference type="EMBL" id="GCA65143.1"/>
    </source>
</evidence>
<accession>A0A391P5M8</accession>
<dbReference type="EMBL" id="BDIP01009941">
    <property type="protein sequence ID" value="GCA65143.1"/>
    <property type="molecule type" value="Genomic_DNA"/>
</dbReference>
<feature type="non-terminal residue" evidence="1">
    <location>
        <position position="131"/>
    </location>
</feature>
<evidence type="ECO:0000313" key="2">
    <source>
        <dbReference type="Proteomes" id="UP000265618"/>
    </source>
</evidence>
<feature type="non-terminal residue" evidence="1">
    <location>
        <position position="1"/>
    </location>
</feature>
<gene>
    <name evidence="1" type="ORF">KIPB_016371</name>
</gene>
<sequence length="131" mass="13330">SSTSGDDTALEEAGYANEPLHLSLTTCDMQPIPLSTPVGMLKSLTRPSDLGPLVLSASFSPFPSPAAPTPTPSWDGVLADTQYPTLSSTAIAHLPGMEIDTDTAIICGIPFIGGPDTASASAPSGCDDTHC</sequence>
<dbReference type="AlphaFoldDB" id="A0A391P5M8"/>
<comment type="caution">
    <text evidence="1">The sequence shown here is derived from an EMBL/GenBank/DDBJ whole genome shotgun (WGS) entry which is preliminary data.</text>
</comment>
<keyword evidence="2" id="KW-1185">Reference proteome</keyword>
<protein>
    <submittedName>
        <fullName evidence="1">Uncharacterized protein</fullName>
    </submittedName>
</protein>